<feature type="chain" id="PRO_5001654168" description="F-box domain-containing protein" evidence="1">
    <location>
        <begin position="24"/>
        <end position="373"/>
    </location>
</feature>
<dbReference type="InterPro" id="IPR015915">
    <property type="entry name" value="Kelch-typ_b-propeller"/>
</dbReference>
<evidence type="ECO:0000256" key="1">
    <source>
        <dbReference type="SAM" id="SignalP"/>
    </source>
</evidence>
<accession>A0A068TPF0</accession>
<dbReference type="Pfam" id="PF12937">
    <property type="entry name" value="F-box-like"/>
    <property type="match status" value="1"/>
</dbReference>
<reference evidence="4" key="1">
    <citation type="journal article" date="2014" name="Science">
        <title>The coffee genome provides insight into the convergent evolution of caffeine biosynthesis.</title>
        <authorList>
            <person name="Denoeud F."/>
            <person name="Carretero-Paulet L."/>
            <person name="Dereeper A."/>
            <person name="Droc G."/>
            <person name="Guyot R."/>
            <person name="Pietrella M."/>
            <person name="Zheng C."/>
            <person name="Alberti A."/>
            <person name="Anthony F."/>
            <person name="Aprea G."/>
            <person name="Aury J.M."/>
            <person name="Bento P."/>
            <person name="Bernard M."/>
            <person name="Bocs S."/>
            <person name="Campa C."/>
            <person name="Cenci A."/>
            <person name="Combes M.C."/>
            <person name="Crouzillat D."/>
            <person name="Da Silva C."/>
            <person name="Daddiego L."/>
            <person name="De Bellis F."/>
            <person name="Dussert S."/>
            <person name="Garsmeur O."/>
            <person name="Gayraud T."/>
            <person name="Guignon V."/>
            <person name="Jahn K."/>
            <person name="Jamilloux V."/>
            <person name="Joet T."/>
            <person name="Labadie K."/>
            <person name="Lan T."/>
            <person name="Leclercq J."/>
            <person name="Lepelley M."/>
            <person name="Leroy T."/>
            <person name="Li L.T."/>
            <person name="Librado P."/>
            <person name="Lopez L."/>
            <person name="Munoz A."/>
            <person name="Noel B."/>
            <person name="Pallavicini A."/>
            <person name="Perrotta G."/>
            <person name="Poncet V."/>
            <person name="Pot D."/>
            <person name="Priyono X."/>
            <person name="Rigoreau M."/>
            <person name="Rouard M."/>
            <person name="Rozas J."/>
            <person name="Tranchant-Dubreuil C."/>
            <person name="VanBuren R."/>
            <person name="Zhang Q."/>
            <person name="Andrade A.C."/>
            <person name="Argout X."/>
            <person name="Bertrand B."/>
            <person name="de Kochko A."/>
            <person name="Graziosi G."/>
            <person name="Henry R.J."/>
            <person name="Jayarama X."/>
            <person name="Ming R."/>
            <person name="Nagai C."/>
            <person name="Rounsley S."/>
            <person name="Sankoff D."/>
            <person name="Giuliano G."/>
            <person name="Albert V.A."/>
            <person name="Wincker P."/>
            <person name="Lashermes P."/>
        </authorList>
    </citation>
    <scope>NUCLEOTIDE SEQUENCE [LARGE SCALE GENOMIC DNA]</scope>
    <source>
        <strain evidence="4">cv. DH200-94</strain>
    </source>
</reference>
<dbReference type="InterPro" id="IPR001810">
    <property type="entry name" value="F-box_dom"/>
</dbReference>
<keyword evidence="4" id="KW-1185">Reference proteome</keyword>
<dbReference type="SUPFAM" id="SSF117281">
    <property type="entry name" value="Kelch motif"/>
    <property type="match status" value="1"/>
</dbReference>
<dbReference type="Gene3D" id="1.20.1280.50">
    <property type="match status" value="1"/>
</dbReference>
<proteinExistence type="predicted"/>
<keyword evidence="1" id="KW-0732">Signal</keyword>
<name>A0A068TPF0_COFCA</name>
<feature type="domain" description="F-box" evidence="2">
    <location>
        <begin position="2"/>
        <end position="37"/>
    </location>
</feature>
<protein>
    <recommendedName>
        <fullName evidence="2">F-box domain-containing protein</fullName>
    </recommendedName>
</protein>
<evidence type="ECO:0000313" key="3">
    <source>
        <dbReference type="EMBL" id="CDO98126.1"/>
    </source>
</evidence>
<dbReference type="SUPFAM" id="SSF81383">
    <property type="entry name" value="F-box domain"/>
    <property type="match status" value="1"/>
</dbReference>
<dbReference type="InterPro" id="IPR036047">
    <property type="entry name" value="F-box-like_dom_sf"/>
</dbReference>
<evidence type="ECO:0000259" key="2">
    <source>
        <dbReference type="Pfam" id="PF12937"/>
    </source>
</evidence>
<dbReference type="InParanoid" id="A0A068TPF0"/>
<dbReference type="EMBL" id="HG739086">
    <property type="protein sequence ID" value="CDO98126.1"/>
    <property type="molecule type" value="Genomic_DNA"/>
</dbReference>
<dbReference type="OMA" id="CIWELKE"/>
<dbReference type="PANTHER" id="PTHR31672">
    <property type="entry name" value="BNACNNG10540D PROTEIN"/>
    <property type="match status" value="1"/>
</dbReference>
<feature type="signal peptide" evidence="1">
    <location>
        <begin position="1"/>
        <end position="23"/>
    </location>
</feature>
<dbReference type="Gene3D" id="2.120.10.80">
    <property type="entry name" value="Kelch-type beta propeller"/>
    <property type="match status" value="1"/>
</dbReference>
<sequence>MWSNLPFDLLANIFSFLSPDSLACAKSSCRHWHQCARCLATPESPRRHPPWFVALPNRSRGLFCCAYNPIDDSSSSSWYMLPLDFLPIPTRPVSATAGLILLRSTSTTPFQLAICNPFTRQFRHLPTLNVTRINPAVGVIELDPGHQFGELNFRAYVAGGMSEAPGGGALDEPKVEMYDSRCDTWKVIGSMPVEFAVRLTVWTPSESVYSNGILYWMTSARAYSVMGFEIATNSWRELSVPVADRLEFAALVQRNGKLTLLGGKCGGDACIWELGEGDVWRMIEKVPFELGMRFLGGKGCWDGTKCVGNNGIVCLYKDLGSGMLVWREVADEGRWEWFWIDGCCSIRGQQPQNFQIKGLLLHPNLAHSSLLNA</sequence>
<organism evidence="3 4">
    <name type="scientific">Coffea canephora</name>
    <name type="common">Robusta coffee</name>
    <dbReference type="NCBI Taxonomy" id="49390"/>
    <lineage>
        <taxon>Eukaryota</taxon>
        <taxon>Viridiplantae</taxon>
        <taxon>Streptophyta</taxon>
        <taxon>Embryophyta</taxon>
        <taxon>Tracheophyta</taxon>
        <taxon>Spermatophyta</taxon>
        <taxon>Magnoliopsida</taxon>
        <taxon>eudicotyledons</taxon>
        <taxon>Gunneridae</taxon>
        <taxon>Pentapetalae</taxon>
        <taxon>asterids</taxon>
        <taxon>lamiids</taxon>
        <taxon>Gentianales</taxon>
        <taxon>Rubiaceae</taxon>
        <taxon>Ixoroideae</taxon>
        <taxon>Gardenieae complex</taxon>
        <taxon>Bertiereae - Coffeeae clade</taxon>
        <taxon>Coffeeae</taxon>
        <taxon>Coffea</taxon>
    </lineage>
</organism>
<dbReference type="PhylomeDB" id="A0A068TPF0"/>
<dbReference type="PANTHER" id="PTHR31672:SF2">
    <property type="entry name" value="F-BOX DOMAIN-CONTAINING PROTEIN"/>
    <property type="match status" value="1"/>
</dbReference>
<dbReference type="Proteomes" id="UP000295252">
    <property type="component" value="Chromosome VI"/>
</dbReference>
<dbReference type="STRING" id="49390.A0A068TPF0"/>
<dbReference type="CDD" id="cd09917">
    <property type="entry name" value="F-box_SF"/>
    <property type="match status" value="1"/>
</dbReference>
<dbReference type="AlphaFoldDB" id="A0A068TPF0"/>
<dbReference type="OrthoDB" id="7956040at2759"/>
<dbReference type="InterPro" id="IPR050796">
    <property type="entry name" value="SCF_F-box_component"/>
</dbReference>
<dbReference type="Gramene" id="CDO98126">
    <property type="protein sequence ID" value="CDO98126"/>
    <property type="gene ID" value="GSCOC_T00022125001"/>
</dbReference>
<evidence type="ECO:0000313" key="4">
    <source>
        <dbReference type="Proteomes" id="UP000295252"/>
    </source>
</evidence>
<gene>
    <name evidence="3" type="ORF">GSCOC_T00022125001</name>
</gene>